<evidence type="ECO:0000256" key="2">
    <source>
        <dbReference type="ARBA" id="ARBA00023125"/>
    </source>
</evidence>
<proteinExistence type="predicted"/>
<dbReference type="GO" id="GO:0003700">
    <property type="term" value="F:DNA-binding transcription factor activity"/>
    <property type="evidence" value="ECO:0007669"/>
    <property type="project" value="TreeGrafter"/>
</dbReference>
<protein>
    <submittedName>
        <fullName evidence="6">DNA-binding transcriptional regulator, AcrR family</fullName>
    </submittedName>
</protein>
<evidence type="ECO:0000256" key="1">
    <source>
        <dbReference type="ARBA" id="ARBA00023015"/>
    </source>
</evidence>
<keyword evidence="7" id="KW-1185">Reference proteome</keyword>
<reference evidence="6 7" key="1">
    <citation type="submission" date="2016-10" db="EMBL/GenBank/DDBJ databases">
        <authorList>
            <person name="de Groot N.N."/>
        </authorList>
    </citation>
    <scope>NUCLEOTIDE SEQUENCE [LARGE SCALE GENOMIC DNA]</scope>
    <source>
        <strain evidence="6 7">DSM 23413</strain>
    </source>
</reference>
<organism evidence="6 7">
    <name type="scientific">Jhaorihella thermophila</name>
    <dbReference type="NCBI Taxonomy" id="488547"/>
    <lineage>
        <taxon>Bacteria</taxon>
        <taxon>Pseudomonadati</taxon>
        <taxon>Pseudomonadota</taxon>
        <taxon>Alphaproteobacteria</taxon>
        <taxon>Rhodobacterales</taxon>
        <taxon>Paracoccaceae</taxon>
        <taxon>Jhaorihella</taxon>
    </lineage>
</organism>
<dbReference type="PANTHER" id="PTHR30055:SF234">
    <property type="entry name" value="HTH-TYPE TRANSCRIPTIONAL REGULATOR BETI"/>
    <property type="match status" value="1"/>
</dbReference>
<dbReference type="RefSeq" id="WP_235003815.1">
    <property type="nucleotide sequence ID" value="NZ_FNVD01000009.1"/>
</dbReference>
<dbReference type="Proteomes" id="UP000236742">
    <property type="component" value="Unassembled WGS sequence"/>
</dbReference>
<evidence type="ECO:0000256" key="4">
    <source>
        <dbReference type="PROSITE-ProRule" id="PRU00335"/>
    </source>
</evidence>
<evidence type="ECO:0000313" key="6">
    <source>
        <dbReference type="EMBL" id="SEG03516.1"/>
    </source>
</evidence>
<dbReference type="Gene3D" id="1.10.357.10">
    <property type="entry name" value="Tetracycline Repressor, domain 2"/>
    <property type="match status" value="1"/>
</dbReference>
<dbReference type="GO" id="GO:0000976">
    <property type="term" value="F:transcription cis-regulatory region binding"/>
    <property type="evidence" value="ECO:0007669"/>
    <property type="project" value="TreeGrafter"/>
</dbReference>
<dbReference type="AlphaFoldDB" id="A0A1H5WWN7"/>
<dbReference type="Pfam" id="PF00440">
    <property type="entry name" value="TetR_N"/>
    <property type="match status" value="1"/>
</dbReference>
<dbReference type="PROSITE" id="PS50977">
    <property type="entry name" value="HTH_TETR_2"/>
    <property type="match status" value="1"/>
</dbReference>
<gene>
    <name evidence="6" type="ORF">SAMN05421751_10938</name>
</gene>
<evidence type="ECO:0000313" key="7">
    <source>
        <dbReference type="Proteomes" id="UP000236742"/>
    </source>
</evidence>
<feature type="domain" description="HTH tetR-type" evidence="5">
    <location>
        <begin position="5"/>
        <end position="65"/>
    </location>
</feature>
<accession>A0A1H5WWN7</accession>
<dbReference type="SUPFAM" id="SSF46689">
    <property type="entry name" value="Homeodomain-like"/>
    <property type="match status" value="1"/>
</dbReference>
<keyword evidence="1" id="KW-0805">Transcription regulation</keyword>
<keyword evidence="2 4" id="KW-0238">DNA-binding</keyword>
<dbReference type="PANTHER" id="PTHR30055">
    <property type="entry name" value="HTH-TYPE TRANSCRIPTIONAL REGULATOR RUTR"/>
    <property type="match status" value="1"/>
</dbReference>
<dbReference type="Gene3D" id="1.10.10.60">
    <property type="entry name" value="Homeodomain-like"/>
    <property type="match status" value="1"/>
</dbReference>
<feature type="DNA-binding region" description="H-T-H motif" evidence="4">
    <location>
        <begin position="28"/>
        <end position="47"/>
    </location>
</feature>
<keyword evidence="3" id="KW-0804">Transcription</keyword>
<name>A0A1H5WWN7_9RHOB</name>
<dbReference type="PRINTS" id="PR00455">
    <property type="entry name" value="HTHTETR"/>
</dbReference>
<dbReference type="InterPro" id="IPR050109">
    <property type="entry name" value="HTH-type_TetR-like_transc_reg"/>
</dbReference>
<evidence type="ECO:0000256" key="3">
    <source>
        <dbReference type="ARBA" id="ARBA00023163"/>
    </source>
</evidence>
<sequence length="190" mass="19983">MSDLDPKQAAILDSAWRAFAAYGFRKTSMDDIARGAGMSRPALYLRYRNKEDIYRSLTQLYYESTVAAVRAALAGPGSVTDRVSAAFAAQAGEMVEAMLSSPHGVELMDTGHSVARDIAEAGEAALAAAYADWLAEEVAGGRVRLPGPAAEIAATITTALKGLKMAGVDFATYRTRVAHLAQLIGAGLTA</sequence>
<dbReference type="InterPro" id="IPR001647">
    <property type="entry name" value="HTH_TetR"/>
</dbReference>
<dbReference type="InterPro" id="IPR009057">
    <property type="entry name" value="Homeodomain-like_sf"/>
</dbReference>
<dbReference type="EMBL" id="FNVD01000009">
    <property type="protein sequence ID" value="SEG03516.1"/>
    <property type="molecule type" value="Genomic_DNA"/>
</dbReference>
<evidence type="ECO:0000259" key="5">
    <source>
        <dbReference type="PROSITE" id="PS50977"/>
    </source>
</evidence>